<evidence type="ECO:0000259" key="7">
    <source>
        <dbReference type="Pfam" id="PF22692"/>
    </source>
</evidence>
<feature type="domain" description="Flagellar basal-body/hook protein C-terminal" evidence="6">
    <location>
        <begin position="198"/>
        <end position="240"/>
    </location>
</feature>
<proteinExistence type="inferred from homology"/>
<dbReference type="RefSeq" id="WP_007004552.1">
    <property type="nucleotide sequence ID" value="NZ_GG770779.1"/>
</dbReference>
<comment type="caution">
    <text evidence="8">The sequence shown here is derived from an EMBL/GenBank/DDBJ whole genome shotgun (WGS) entry which is preliminary data.</text>
</comment>
<keyword evidence="8" id="KW-0282">Flagellum</keyword>
<keyword evidence="8" id="KW-0966">Cell projection</keyword>
<gene>
    <name evidence="8" type="primary">flgF</name>
    <name evidence="8" type="ORF">HMPREF0731_2135</name>
</gene>
<evidence type="ECO:0000256" key="4">
    <source>
        <dbReference type="RuleBase" id="RU362116"/>
    </source>
</evidence>
<dbReference type="Pfam" id="PF00460">
    <property type="entry name" value="Flg_bb_rod"/>
    <property type="match status" value="1"/>
</dbReference>
<dbReference type="InterPro" id="IPR010930">
    <property type="entry name" value="Flg_bb/hook_C_dom"/>
</dbReference>
<feature type="domain" description="Flagellar hook protein FlgE/F/G-like D1" evidence="7">
    <location>
        <begin position="87"/>
        <end position="152"/>
    </location>
</feature>
<evidence type="ECO:0000259" key="5">
    <source>
        <dbReference type="Pfam" id="PF00460"/>
    </source>
</evidence>
<dbReference type="Pfam" id="PF22692">
    <property type="entry name" value="LlgE_F_G_D1"/>
    <property type="match status" value="1"/>
</dbReference>
<dbReference type="HOGENOM" id="CLU_013687_0_0_5"/>
<dbReference type="NCBIfam" id="TIGR03506">
    <property type="entry name" value="FlgEFG_subfam"/>
    <property type="match status" value="1"/>
</dbReference>
<dbReference type="InterPro" id="IPR053967">
    <property type="entry name" value="LlgE_F_G-like_D1"/>
</dbReference>
<reference evidence="8 9" key="1">
    <citation type="submission" date="2010-04" db="EMBL/GenBank/DDBJ databases">
        <authorList>
            <person name="Qin X."/>
            <person name="Bachman B."/>
            <person name="Battles P."/>
            <person name="Bell A."/>
            <person name="Bess C."/>
            <person name="Bickham C."/>
            <person name="Chaboub L."/>
            <person name="Chen D."/>
            <person name="Coyle M."/>
            <person name="Deiros D.R."/>
            <person name="Dinh H."/>
            <person name="Forbes L."/>
            <person name="Fowler G."/>
            <person name="Francisco L."/>
            <person name="Fu Q."/>
            <person name="Gubbala S."/>
            <person name="Hale W."/>
            <person name="Han Y."/>
            <person name="Hemphill L."/>
            <person name="Highlander S.K."/>
            <person name="Hirani K."/>
            <person name="Hogues M."/>
            <person name="Jackson L."/>
            <person name="Jakkamsetti A."/>
            <person name="Javaid M."/>
            <person name="Jiang H."/>
            <person name="Korchina V."/>
            <person name="Kovar C."/>
            <person name="Lara F."/>
            <person name="Lee S."/>
            <person name="Mata R."/>
            <person name="Mathew T."/>
            <person name="Moen C."/>
            <person name="Morales K."/>
            <person name="Munidasa M."/>
            <person name="Nazareth L."/>
            <person name="Ngo R."/>
            <person name="Nguyen L."/>
            <person name="Okwuonu G."/>
            <person name="Ongeri F."/>
            <person name="Patil S."/>
            <person name="Petrosino J."/>
            <person name="Pham C."/>
            <person name="Pham P."/>
            <person name="Pu L.-L."/>
            <person name="Puazo M."/>
            <person name="Raj R."/>
            <person name="Reid J."/>
            <person name="Rouhana J."/>
            <person name="Saada N."/>
            <person name="Shang Y."/>
            <person name="Simmons D."/>
            <person name="Thornton R."/>
            <person name="Warren J."/>
            <person name="Weissenberger G."/>
            <person name="Zhang J."/>
            <person name="Zhang L."/>
            <person name="Zhou C."/>
            <person name="Zhu D."/>
            <person name="Muzny D."/>
            <person name="Worley K."/>
            <person name="Gibbs R."/>
        </authorList>
    </citation>
    <scope>NUCLEOTIDE SEQUENCE [LARGE SCALE GENOMIC DNA]</scope>
    <source>
        <strain evidence="8 9">ATCC 49957</strain>
    </source>
</reference>
<dbReference type="InterPro" id="IPR001444">
    <property type="entry name" value="Flag_bb_rod_N"/>
</dbReference>
<organism evidence="8 9">
    <name type="scientific">Pseudoroseomonas cervicalis ATCC 49957</name>
    <dbReference type="NCBI Taxonomy" id="525371"/>
    <lineage>
        <taxon>Bacteria</taxon>
        <taxon>Pseudomonadati</taxon>
        <taxon>Pseudomonadota</taxon>
        <taxon>Alphaproteobacteria</taxon>
        <taxon>Acetobacterales</taxon>
        <taxon>Roseomonadaceae</taxon>
        <taxon>Roseomonas</taxon>
    </lineage>
</organism>
<keyword evidence="8" id="KW-0969">Cilium</keyword>
<evidence type="ECO:0000313" key="9">
    <source>
        <dbReference type="Proteomes" id="UP000005324"/>
    </source>
</evidence>
<dbReference type="NCBIfam" id="TIGR02490">
    <property type="entry name" value="flgF"/>
    <property type="match status" value="1"/>
</dbReference>
<dbReference type="AlphaFoldDB" id="D5RM24"/>
<comment type="similarity">
    <text evidence="2 4">Belongs to the flagella basal body rod proteins family.</text>
</comment>
<dbReference type="GO" id="GO:0030694">
    <property type="term" value="C:bacterial-type flagellum basal body, rod"/>
    <property type="evidence" value="ECO:0007669"/>
    <property type="project" value="UniProtKB-UniRule"/>
</dbReference>
<dbReference type="GO" id="GO:0071978">
    <property type="term" value="P:bacterial-type flagellum-dependent swarming motility"/>
    <property type="evidence" value="ECO:0007669"/>
    <property type="project" value="TreeGrafter"/>
</dbReference>
<dbReference type="PANTHER" id="PTHR30435">
    <property type="entry name" value="FLAGELLAR PROTEIN"/>
    <property type="match status" value="1"/>
</dbReference>
<feature type="domain" description="Flagellar basal body rod protein N-terminal" evidence="5">
    <location>
        <begin position="6"/>
        <end position="35"/>
    </location>
</feature>
<evidence type="ECO:0000256" key="3">
    <source>
        <dbReference type="ARBA" id="ARBA00023143"/>
    </source>
</evidence>
<protein>
    <recommendedName>
        <fullName evidence="4">Flagellar basal-body rod protein FlgF</fullName>
    </recommendedName>
</protein>
<dbReference type="OrthoDB" id="9804559at2"/>
<evidence type="ECO:0000256" key="2">
    <source>
        <dbReference type="ARBA" id="ARBA00009677"/>
    </source>
</evidence>
<evidence type="ECO:0000256" key="1">
    <source>
        <dbReference type="ARBA" id="ARBA00004117"/>
    </source>
</evidence>
<dbReference type="SUPFAM" id="SSF117143">
    <property type="entry name" value="Flagellar hook protein flgE"/>
    <property type="match status" value="1"/>
</dbReference>
<name>D5RM24_9PROT</name>
<accession>D5RM24</accession>
<evidence type="ECO:0000259" key="6">
    <source>
        <dbReference type="Pfam" id="PF06429"/>
    </source>
</evidence>
<dbReference type="PANTHER" id="PTHR30435:SF19">
    <property type="entry name" value="FLAGELLAR BASAL-BODY ROD PROTEIN FLGG"/>
    <property type="match status" value="1"/>
</dbReference>
<dbReference type="InterPro" id="IPR037925">
    <property type="entry name" value="FlgE/F/G-like"/>
</dbReference>
<comment type="subcellular location">
    <subcellularLocation>
        <location evidence="1 4">Bacterial flagellum basal body</location>
    </subcellularLocation>
</comment>
<sequence length="248" mass="26497">MDMPGYVVLSRLAAQQRATAALAMNIANADTPGYKSAQMVFGAHIDRQLGVDAPRGGREVAFSQDRATWRDFTPGSLQATGNPLDLALGGEGFFAVQTGNGERYTRAGRFALSPEGGIVDIGGNPVLNEDGAPLVLPPNAQRIDITGDGTVRTEQGPVGRLRVVNFADPQKLIAQGERLFEAPAELPAQPVDAPRVVQGSVEGSNVQSIVELTRLTAEMREFQFASQFVETEGDRAKTAVERILKRPA</sequence>
<dbReference type="InterPro" id="IPR020013">
    <property type="entry name" value="Flagellar_FlgE/F/G"/>
</dbReference>
<comment type="subunit">
    <text evidence="4">The basal body constitutes a major portion of the flagellar organelle and consists of five rings (E,L,P,S, and M) mounted on a central rod. The rod consists of about 26 subunits of FlgG in the distal portion, and FlgB, FlgC and FlgF are thought to build up the proximal portion of the rod with about 6 subunits each.</text>
</comment>
<keyword evidence="9" id="KW-1185">Reference proteome</keyword>
<evidence type="ECO:0000313" key="8">
    <source>
        <dbReference type="EMBL" id="EFH11645.1"/>
    </source>
</evidence>
<dbReference type="InterPro" id="IPR012836">
    <property type="entry name" value="FlgF"/>
</dbReference>
<dbReference type="Pfam" id="PF06429">
    <property type="entry name" value="Flg_bbr_C"/>
    <property type="match status" value="1"/>
</dbReference>
<keyword evidence="3 4" id="KW-0975">Bacterial flagellum</keyword>
<dbReference type="Proteomes" id="UP000005324">
    <property type="component" value="Unassembled WGS sequence"/>
</dbReference>
<dbReference type="EMBL" id="ADVL01000344">
    <property type="protein sequence ID" value="EFH11645.1"/>
    <property type="molecule type" value="Genomic_DNA"/>
</dbReference>